<reference evidence="1 2" key="1">
    <citation type="journal article" date="2024" name="Nat. Commun.">
        <title>Phylogenomics reveals the evolutionary origins of lichenization in chlorophyte algae.</title>
        <authorList>
            <person name="Puginier C."/>
            <person name="Libourel C."/>
            <person name="Otte J."/>
            <person name="Skaloud P."/>
            <person name="Haon M."/>
            <person name="Grisel S."/>
            <person name="Petersen M."/>
            <person name="Berrin J.G."/>
            <person name="Delaux P.M."/>
            <person name="Dal Grande F."/>
            <person name="Keller J."/>
        </authorList>
    </citation>
    <scope>NUCLEOTIDE SEQUENCE [LARGE SCALE GENOMIC DNA]</scope>
    <source>
        <strain evidence="1 2">SAG 2145</strain>
    </source>
</reference>
<keyword evidence="2" id="KW-1185">Reference proteome</keyword>
<accession>A0AAW1RZC8</accession>
<name>A0AAW1RZC8_9CHLO</name>
<sequence>MFFWTAFTGDPTIRALADEAVAASLLWTDQQLMDFYEVLASSTQTDDLGCLPVLAAFLGSIGTGRSAFLDRLGARPYYLRGAEELVRNHLAHRLVPEAFPLLPDQCMAAVERFARTTKGKTHGDLAVKRIRAAVGKAINCKHSALLI</sequence>
<comment type="caution">
    <text evidence="1">The sequence shown here is derived from an EMBL/GenBank/DDBJ whole genome shotgun (WGS) entry which is preliminary data.</text>
</comment>
<proteinExistence type="predicted"/>
<dbReference type="EMBL" id="JALJOS010000005">
    <property type="protein sequence ID" value="KAK9839045.1"/>
    <property type="molecule type" value="Genomic_DNA"/>
</dbReference>
<evidence type="ECO:0000313" key="2">
    <source>
        <dbReference type="Proteomes" id="UP001438707"/>
    </source>
</evidence>
<protein>
    <submittedName>
        <fullName evidence="1">Uncharacterized protein</fullName>
    </submittedName>
</protein>
<dbReference type="Proteomes" id="UP001438707">
    <property type="component" value="Unassembled WGS sequence"/>
</dbReference>
<dbReference type="AlphaFoldDB" id="A0AAW1RZC8"/>
<gene>
    <name evidence="1" type="ORF">WJX74_008397</name>
</gene>
<organism evidence="1 2">
    <name type="scientific">Apatococcus lobatus</name>
    <dbReference type="NCBI Taxonomy" id="904363"/>
    <lineage>
        <taxon>Eukaryota</taxon>
        <taxon>Viridiplantae</taxon>
        <taxon>Chlorophyta</taxon>
        <taxon>core chlorophytes</taxon>
        <taxon>Trebouxiophyceae</taxon>
        <taxon>Chlorellales</taxon>
        <taxon>Chlorellaceae</taxon>
        <taxon>Apatococcus</taxon>
    </lineage>
</organism>
<evidence type="ECO:0000313" key="1">
    <source>
        <dbReference type="EMBL" id="KAK9839045.1"/>
    </source>
</evidence>